<dbReference type="Gene3D" id="1.20.1250.20">
    <property type="entry name" value="MFS general substrate transporter like domains"/>
    <property type="match status" value="2"/>
</dbReference>
<reference evidence="3 4" key="1">
    <citation type="journal article" date="2019" name="Int. J. Syst. Evol. Microbiol.">
        <title>The Global Catalogue of Microorganisms (GCM) 10K type strain sequencing project: providing services to taxonomists for standard genome sequencing and annotation.</title>
        <authorList>
            <consortium name="The Broad Institute Genomics Platform"/>
            <consortium name="The Broad Institute Genome Sequencing Center for Infectious Disease"/>
            <person name="Wu L."/>
            <person name="Ma J."/>
        </authorList>
    </citation>
    <scope>NUCLEOTIDE SEQUENCE [LARGE SCALE GENOMIC DNA]</scope>
    <source>
        <strain evidence="3 4">DT55</strain>
    </source>
</reference>
<evidence type="ECO:0000313" key="4">
    <source>
        <dbReference type="Proteomes" id="UP001596388"/>
    </source>
</evidence>
<dbReference type="Pfam" id="PF07690">
    <property type="entry name" value="MFS_1"/>
    <property type="match status" value="1"/>
</dbReference>
<feature type="transmembrane region" description="Helical" evidence="2">
    <location>
        <begin position="269"/>
        <end position="290"/>
    </location>
</feature>
<feature type="transmembrane region" description="Helical" evidence="2">
    <location>
        <begin position="350"/>
        <end position="369"/>
    </location>
</feature>
<evidence type="ECO:0000313" key="3">
    <source>
        <dbReference type="EMBL" id="MFC7097196.1"/>
    </source>
</evidence>
<dbReference type="PANTHER" id="PTHR23530">
    <property type="entry name" value="TRANSPORT PROTEIN-RELATED"/>
    <property type="match status" value="1"/>
</dbReference>
<keyword evidence="2" id="KW-1133">Transmembrane helix</keyword>
<dbReference type="SUPFAM" id="SSF103473">
    <property type="entry name" value="MFS general substrate transporter"/>
    <property type="match status" value="1"/>
</dbReference>
<keyword evidence="2" id="KW-0472">Membrane</keyword>
<feature type="transmembrane region" description="Helical" evidence="2">
    <location>
        <begin position="239"/>
        <end position="257"/>
    </location>
</feature>
<feature type="transmembrane region" description="Helical" evidence="2">
    <location>
        <begin position="136"/>
        <end position="155"/>
    </location>
</feature>
<feature type="region of interest" description="Disordered" evidence="1">
    <location>
        <begin position="186"/>
        <end position="214"/>
    </location>
</feature>
<evidence type="ECO:0000256" key="1">
    <source>
        <dbReference type="SAM" id="MobiDB-lite"/>
    </source>
</evidence>
<accession>A0ABD5X204</accession>
<keyword evidence="2" id="KW-0812">Transmembrane</keyword>
<sequence length="421" mass="43279">MVSPIRRYYAYRASLSSGFYIPVSVVYMESKGLGLPEIGAVQAAFLFSMVAWELPTGYLGDRLGRRTALGVGSVLTVAVMVGFALADSTVGFAVVYASWAIAWTLKSGTADAWLYELLARDGAVDEFSRFAGRADSTLLLVSGGAALAAGLLYTVDPVLPFLANAMLAALGIPVLITLPRTHGGDSPDAAAPAGGNASASDSSDAGAAATATGPTDTTLGVREAAAVLRSQLTRPSIRWIVVYAALFNLAFSVTRVFEQPAMRAVGVPVAGLGVLYAAFKLVSAVAASAAGPISERLGTRGVLLLLVPVIGVTYGAFAVVPVLLLPALFLRRGLQRITRPVRNEYINDRLTGAGRATVLSGVSMVLTLVSGTANVLGGRVAAAVGPLTFLSTTGVAVAVAAGVLWVAVRPVRDVTPRGATS</sequence>
<dbReference type="RefSeq" id="WP_276238330.1">
    <property type="nucleotide sequence ID" value="NZ_CP119989.1"/>
</dbReference>
<organism evidence="3 4">
    <name type="scientific">Halobaculum marinum</name>
    <dbReference type="NCBI Taxonomy" id="3031996"/>
    <lineage>
        <taxon>Archaea</taxon>
        <taxon>Methanobacteriati</taxon>
        <taxon>Methanobacteriota</taxon>
        <taxon>Stenosarchaea group</taxon>
        <taxon>Halobacteria</taxon>
        <taxon>Halobacteriales</taxon>
        <taxon>Haloferacaceae</taxon>
        <taxon>Halobaculum</taxon>
    </lineage>
</organism>
<feature type="transmembrane region" description="Helical" evidence="2">
    <location>
        <begin position="67"/>
        <end position="86"/>
    </location>
</feature>
<feature type="transmembrane region" description="Helical" evidence="2">
    <location>
        <begin position="161"/>
        <end position="178"/>
    </location>
</feature>
<keyword evidence="4" id="KW-1185">Reference proteome</keyword>
<feature type="transmembrane region" description="Helical" evidence="2">
    <location>
        <begin position="9"/>
        <end position="28"/>
    </location>
</feature>
<protein>
    <submittedName>
        <fullName evidence="3">MFS transporter</fullName>
    </submittedName>
</protein>
<proteinExistence type="predicted"/>
<dbReference type="EMBL" id="JBHTAG010000002">
    <property type="protein sequence ID" value="MFC7097196.1"/>
    <property type="molecule type" value="Genomic_DNA"/>
</dbReference>
<feature type="transmembrane region" description="Helical" evidence="2">
    <location>
        <begin position="381"/>
        <end position="408"/>
    </location>
</feature>
<feature type="transmembrane region" description="Helical" evidence="2">
    <location>
        <begin position="40"/>
        <end position="60"/>
    </location>
</feature>
<gene>
    <name evidence="3" type="ORF">ACFQKD_07745</name>
</gene>
<dbReference type="InterPro" id="IPR036259">
    <property type="entry name" value="MFS_trans_sf"/>
</dbReference>
<evidence type="ECO:0000256" key="2">
    <source>
        <dbReference type="SAM" id="Phobius"/>
    </source>
</evidence>
<dbReference type="AlphaFoldDB" id="A0ABD5X204"/>
<dbReference type="InterPro" id="IPR011701">
    <property type="entry name" value="MFS"/>
</dbReference>
<dbReference type="GeneID" id="79268903"/>
<feature type="transmembrane region" description="Helical" evidence="2">
    <location>
        <begin position="302"/>
        <end position="330"/>
    </location>
</feature>
<dbReference type="InterPro" id="IPR053160">
    <property type="entry name" value="MFS_DHA3_Transporter"/>
</dbReference>
<name>A0ABD5X204_9EURY</name>
<comment type="caution">
    <text evidence="3">The sequence shown here is derived from an EMBL/GenBank/DDBJ whole genome shotgun (WGS) entry which is preliminary data.</text>
</comment>
<dbReference type="Proteomes" id="UP001596388">
    <property type="component" value="Unassembled WGS sequence"/>
</dbReference>
<dbReference type="PANTHER" id="PTHR23530:SF1">
    <property type="entry name" value="PERMEASE, MAJOR FACILITATOR SUPERFAMILY-RELATED"/>
    <property type="match status" value="1"/>
</dbReference>